<dbReference type="SUPFAM" id="SSF64158">
    <property type="entry name" value="2,3-Bisphosphoglycerate-independent phosphoglycerate mutase, substrate-binding domain"/>
    <property type="match status" value="1"/>
</dbReference>
<gene>
    <name evidence="9" type="primary">gpmI</name>
    <name evidence="15" type="ORF">A3A20_00630</name>
</gene>
<dbReference type="InterPro" id="IPR011258">
    <property type="entry name" value="BPG-indep_PGM_N"/>
</dbReference>
<dbReference type="AlphaFoldDB" id="A0A1F8DR63"/>
<comment type="function">
    <text evidence="2 9">Catalyzes the interconversion of 2-phosphoglycerate and 3-phosphoglycerate.</text>
</comment>
<dbReference type="GO" id="GO:0006007">
    <property type="term" value="P:glucose catabolic process"/>
    <property type="evidence" value="ECO:0007669"/>
    <property type="project" value="InterPro"/>
</dbReference>
<feature type="binding site" evidence="9 12">
    <location>
        <position position="401"/>
    </location>
    <ligand>
        <name>Mn(2+)</name>
        <dbReference type="ChEBI" id="CHEBI:29035"/>
        <label>1</label>
    </ligand>
</feature>
<evidence type="ECO:0000256" key="5">
    <source>
        <dbReference type="ARBA" id="ARBA00022723"/>
    </source>
</evidence>
<evidence type="ECO:0000313" key="15">
    <source>
        <dbReference type="EMBL" id="OGM91084.1"/>
    </source>
</evidence>
<evidence type="ECO:0000256" key="10">
    <source>
        <dbReference type="NCBIfam" id="TIGR01307"/>
    </source>
</evidence>
<dbReference type="Pfam" id="PF06415">
    <property type="entry name" value="iPGM_N"/>
    <property type="match status" value="1"/>
</dbReference>
<dbReference type="EMBL" id="MGIR01000004">
    <property type="protein sequence ID" value="OGM91084.1"/>
    <property type="molecule type" value="Genomic_DNA"/>
</dbReference>
<feature type="binding site" evidence="9 12">
    <location>
        <position position="397"/>
    </location>
    <ligand>
        <name>Mn(2+)</name>
        <dbReference type="ChEBI" id="CHEBI:29035"/>
        <label>1</label>
    </ligand>
</feature>
<evidence type="ECO:0000256" key="1">
    <source>
        <dbReference type="ARBA" id="ARBA00000370"/>
    </source>
</evidence>
<keyword evidence="8 9" id="KW-0413">Isomerase</keyword>
<comment type="cofactor">
    <cofactor evidence="9">
        <name>Mn(2+)</name>
        <dbReference type="ChEBI" id="CHEBI:29035"/>
    </cofactor>
    <text evidence="9">Binds 2 manganese ions per subunit.</text>
</comment>
<dbReference type="Gene3D" id="3.40.720.10">
    <property type="entry name" value="Alkaline Phosphatase, subunit A"/>
    <property type="match status" value="1"/>
</dbReference>
<evidence type="ECO:0000256" key="2">
    <source>
        <dbReference type="ARBA" id="ARBA00002315"/>
    </source>
</evidence>
<feature type="binding site" evidence="9 12">
    <location>
        <position position="62"/>
    </location>
    <ligand>
        <name>Mn(2+)</name>
        <dbReference type="ChEBI" id="CHEBI:29035"/>
        <label>2</label>
    </ligand>
</feature>
<feature type="binding site" evidence="9 12">
    <location>
        <position position="457"/>
    </location>
    <ligand>
        <name>Mn(2+)</name>
        <dbReference type="ChEBI" id="CHEBI:29035"/>
        <label>1</label>
    </ligand>
</feature>
<feature type="binding site" evidence="9">
    <location>
        <position position="123"/>
    </location>
    <ligand>
        <name>substrate</name>
    </ligand>
</feature>
<protein>
    <recommendedName>
        <fullName evidence="9 10">2,3-bisphosphoglycerate-independent phosphoglycerate mutase</fullName>
        <shortName evidence="9">BPG-independent PGAM</shortName>
        <shortName evidence="9">Phosphoglyceromutase</shortName>
        <shortName evidence="9">iPGM</shortName>
        <ecNumber evidence="9 10">5.4.2.12</ecNumber>
    </recommendedName>
</protein>
<dbReference type="PANTHER" id="PTHR31637">
    <property type="entry name" value="2,3-BISPHOSPHOGLYCERATE-INDEPENDENT PHOSPHOGLYCERATE MUTASE"/>
    <property type="match status" value="1"/>
</dbReference>
<feature type="binding site" evidence="9">
    <location>
        <position position="185"/>
    </location>
    <ligand>
        <name>substrate</name>
    </ligand>
</feature>
<dbReference type="NCBIfam" id="TIGR01307">
    <property type="entry name" value="pgm_bpd_ind"/>
    <property type="match status" value="1"/>
</dbReference>
<dbReference type="HAMAP" id="MF_01038">
    <property type="entry name" value="GpmI"/>
    <property type="match status" value="1"/>
</dbReference>
<comment type="similarity">
    <text evidence="4 9">Belongs to the BPG-independent phosphoglycerate mutase family.</text>
</comment>
<evidence type="ECO:0000256" key="6">
    <source>
        <dbReference type="ARBA" id="ARBA00023152"/>
    </source>
</evidence>
<evidence type="ECO:0000256" key="12">
    <source>
        <dbReference type="PIRSR" id="PIRSR001492-3"/>
    </source>
</evidence>
<comment type="subunit">
    <text evidence="9">Monomer.</text>
</comment>
<reference evidence="15 16" key="1">
    <citation type="journal article" date="2016" name="Nat. Commun.">
        <title>Thousands of microbial genomes shed light on interconnected biogeochemical processes in an aquifer system.</title>
        <authorList>
            <person name="Anantharaman K."/>
            <person name="Brown C.T."/>
            <person name="Hug L.A."/>
            <person name="Sharon I."/>
            <person name="Castelle C.J."/>
            <person name="Probst A.J."/>
            <person name="Thomas B.C."/>
            <person name="Singh A."/>
            <person name="Wilkins M.J."/>
            <person name="Karaoz U."/>
            <person name="Brodie E.L."/>
            <person name="Williams K.H."/>
            <person name="Hubbard S.S."/>
            <person name="Banfield J.F."/>
        </authorList>
    </citation>
    <scope>NUCLEOTIDE SEQUENCE [LARGE SCALE GENOMIC DNA]</scope>
</reference>
<feature type="binding site" evidence="9 12">
    <location>
        <position position="439"/>
    </location>
    <ligand>
        <name>Mn(2+)</name>
        <dbReference type="ChEBI" id="CHEBI:29035"/>
        <label>2</label>
    </ligand>
</feature>
<evidence type="ECO:0000259" key="14">
    <source>
        <dbReference type="Pfam" id="PF06415"/>
    </source>
</evidence>
<keyword evidence="6 9" id="KW-0324">Glycolysis</keyword>
<dbReference type="GO" id="GO:0030145">
    <property type="term" value="F:manganese ion binding"/>
    <property type="evidence" value="ECO:0007669"/>
    <property type="project" value="UniProtKB-UniRule"/>
</dbReference>
<comment type="caution">
    <text evidence="15">The sequence shown here is derived from an EMBL/GenBank/DDBJ whole genome shotgun (WGS) entry which is preliminary data.</text>
</comment>
<dbReference type="Proteomes" id="UP000178946">
    <property type="component" value="Unassembled WGS sequence"/>
</dbReference>
<dbReference type="PANTHER" id="PTHR31637:SF0">
    <property type="entry name" value="2,3-BISPHOSPHOGLYCERATE-INDEPENDENT PHOSPHOGLYCERATE MUTASE"/>
    <property type="match status" value="1"/>
</dbReference>
<feature type="binding site" evidence="9">
    <location>
        <position position="191"/>
    </location>
    <ligand>
        <name>substrate</name>
    </ligand>
</feature>
<dbReference type="GO" id="GO:0006096">
    <property type="term" value="P:glycolytic process"/>
    <property type="evidence" value="ECO:0007669"/>
    <property type="project" value="UniProtKB-UniRule"/>
</dbReference>
<dbReference type="UniPathway" id="UPA00109">
    <property type="reaction ID" value="UER00186"/>
</dbReference>
<feature type="active site" description="Phosphoserine intermediate" evidence="9 11">
    <location>
        <position position="62"/>
    </location>
</feature>
<sequence length="519" mass="58724">MARRTIILAILDGWGIGREDESNPIYIAKPKTIEYIKHNYLAWSLQSSGIAVGLPWEEEGNSEVGHLTIGAGKTIYQHFPRITLAIRDESFFKNEALLNAIKHAKKNNSALNLVGLLTSGNVHSSLEHLEALIKLAALEKVPHIKLHLFTDGKDSPPRSAMELIEKVKKMMVRFKIGEITSVSGRYYALDRDKHWDRTRLAYEAITGKKPSNNSLEDLIQRATYGKNLSDEFVDPISLNAQNPLRDGDAVIFFNFREDGMRQLVEAFVNKQFEEFPTEKFSNLYVAAMTQYYEKKFPMPVAFLPEKIINPIGKVISDAGKHQLRIAETEKYAHVTYFFNGFRDTPSKNEYRLLVPSKNIPRHEEHPEMMARELTARVIESIDERAFEFIVINYANPDVIAHTGNFDACVKAIEVIDECVNQLMKTVLQQDGVLIITSDHGNIERVRSPLTAAPETKHDPNPVPIYIIGNEFKKTKSEFQVRLSEAESSGILADIAPTILALMNIPKPEEMTGQNLLRLL</sequence>
<accession>A0A1F8DR63</accession>
<dbReference type="InterPro" id="IPR005995">
    <property type="entry name" value="Pgm_bpd_ind"/>
</dbReference>
<dbReference type="InterPro" id="IPR006124">
    <property type="entry name" value="Metalloenzyme"/>
</dbReference>
<comment type="pathway">
    <text evidence="3 9">Carbohydrate degradation; glycolysis; pyruvate from D-glyceraldehyde 3-phosphate: step 3/5.</text>
</comment>
<feature type="binding site" evidence="9 12">
    <location>
        <position position="12"/>
    </location>
    <ligand>
        <name>Mn(2+)</name>
        <dbReference type="ChEBI" id="CHEBI:29035"/>
        <label>2</label>
    </ligand>
</feature>
<proteinExistence type="inferred from homology"/>
<dbReference type="EC" id="5.4.2.12" evidence="9 10"/>
<evidence type="ECO:0000256" key="11">
    <source>
        <dbReference type="PIRSR" id="PIRSR001492-1"/>
    </source>
</evidence>
<dbReference type="STRING" id="1802557.A3A20_00630"/>
<evidence type="ECO:0000256" key="4">
    <source>
        <dbReference type="ARBA" id="ARBA00008819"/>
    </source>
</evidence>
<evidence type="ECO:0000259" key="13">
    <source>
        <dbReference type="Pfam" id="PF01676"/>
    </source>
</evidence>
<feature type="domain" description="Metalloenzyme" evidence="13">
    <location>
        <begin position="5"/>
        <end position="505"/>
    </location>
</feature>
<dbReference type="SUPFAM" id="SSF53649">
    <property type="entry name" value="Alkaline phosphatase-like"/>
    <property type="match status" value="1"/>
</dbReference>
<comment type="caution">
    <text evidence="9">Lacks conserved residue(s) required for the propagation of feature annotation.</text>
</comment>
<feature type="binding site" evidence="9 12">
    <location>
        <position position="438"/>
    </location>
    <ligand>
        <name>Mn(2+)</name>
        <dbReference type="ChEBI" id="CHEBI:29035"/>
        <label>2</label>
    </ligand>
</feature>
<evidence type="ECO:0000256" key="8">
    <source>
        <dbReference type="ARBA" id="ARBA00023235"/>
    </source>
</evidence>
<evidence type="ECO:0000313" key="16">
    <source>
        <dbReference type="Proteomes" id="UP000178946"/>
    </source>
</evidence>
<dbReference type="FunFam" id="3.40.1450.10:FF:000002">
    <property type="entry name" value="2,3-bisphosphoglycerate-independent phosphoglycerate mutase"/>
    <property type="match status" value="1"/>
</dbReference>
<dbReference type="PIRSF" id="PIRSF001492">
    <property type="entry name" value="IPGAM"/>
    <property type="match status" value="1"/>
</dbReference>
<evidence type="ECO:0000256" key="9">
    <source>
        <dbReference type="HAMAP-Rule" id="MF_01038"/>
    </source>
</evidence>
<name>A0A1F8DR63_9BACT</name>
<dbReference type="GO" id="GO:0004619">
    <property type="term" value="F:phosphoglycerate mutase activity"/>
    <property type="evidence" value="ECO:0007669"/>
    <property type="project" value="UniProtKB-UniRule"/>
</dbReference>
<dbReference type="Pfam" id="PF01676">
    <property type="entry name" value="Metalloenzyme"/>
    <property type="match status" value="1"/>
</dbReference>
<dbReference type="CDD" id="cd16010">
    <property type="entry name" value="iPGM"/>
    <property type="match status" value="1"/>
</dbReference>
<organism evidence="15 16">
    <name type="scientific">Candidatus Wolfebacteria bacterium RIFCSPLOWO2_01_FULL_45_19</name>
    <dbReference type="NCBI Taxonomy" id="1802557"/>
    <lineage>
        <taxon>Bacteria</taxon>
        <taxon>Candidatus Wolfeibacteriota</taxon>
    </lineage>
</organism>
<comment type="catalytic activity">
    <reaction evidence="1 9">
        <text>(2R)-2-phosphoglycerate = (2R)-3-phosphoglycerate</text>
        <dbReference type="Rhea" id="RHEA:15901"/>
        <dbReference type="ChEBI" id="CHEBI:58272"/>
        <dbReference type="ChEBI" id="CHEBI:58289"/>
        <dbReference type="EC" id="5.4.2.12"/>
    </reaction>
</comment>
<dbReference type="Gene3D" id="3.40.1450.10">
    <property type="entry name" value="BPG-independent phosphoglycerate mutase, domain B"/>
    <property type="match status" value="1"/>
</dbReference>
<feature type="domain" description="BPG-independent PGAM N-terminal" evidence="14">
    <location>
        <begin position="82"/>
        <end position="292"/>
    </location>
</feature>
<keyword evidence="5 9" id="KW-0479">Metal-binding</keyword>
<feature type="binding site" evidence="9">
    <location>
        <position position="330"/>
    </location>
    <ligand>
        <name>substrate</name>
    </ligand>
</feature>
<dbReference type="GO" id="GO:0005737">
    <property type="term" value="C:cytoplasm"/>
    <property type="evidence" value="ECO:0007669"/>
    <property type="project" value="InterPro"/>
</dbReference>
<dbReference type="InterPro" id="IPR036646">
    <property type="entry name" value="PGAM_B_sf"/>
</dbReference>
<evidence type="ECO:0000256" key="3">
    <source>
        <dbReference type="ARBA" id="ARBA00004798"/>
    </source>
</evidence>
<evidence type="ECO:0000256" key="7">
    <source>
        <dbReference type="ARBA" id="ARBA00023211"/>
    </source>
</evidence>
<keyword evidence="7 9" id="KW-0464">Manganese</keyword>
<dbReference type="InterPro" id="IPR017850">
    <property type="entry name" value="Alkaline_phosphatase_core_sf"/>
</dbReference>